<dbReference type="STRING" id="570519.SAMN04488116_1888"/>
<feature type="signal peptide" evidence="2">
    <location>
        <begin position="1"/>
        <end position="31"/>
    </location>
</feature>
<dbReference type="SUPFAM" id="SSF54106">
    <property type="entry name" value="LysM domain"/>
    <property type="match status" value="2"/>
</dbReference>
<accession>A0A1M5L189</accession>
<dbReference type="GO" id="GO:0000270">
    <property type="term" value="P:peptidoglycan metabolic process"/>
    <property type="evidence" value="ECO:0007669"/>
    <property type="project" value="InterPro"/>
</dbReference>
<dbReference type="InterPro" id="IPR000189">
    <property type="entry name" value="Transglyc_AS"/>
</dbReference>
<dbReference type="Proteomes" id="UP000184532">
    <property type="component" value="Unassembled WGS sequence"/>
</dbReference>
<dbReference type="CDD" id="cd16894">
    <property type="entry name" value="MltD-like"/>
    <property type="match status" value="1"/>
</dbReference>
<dbReference type="SMART" id="SM00257">
    <property type="entry name" value="LysM"/>
    <property type="match status" value="2"/>
</dbReference>
<gene>
    <name evidence="4" type="ORF">SAMN04488116_1888</name>
</gene>
<evidence type="ECO:0000256" key="2">
    <source>
        <dbReference type="SAM" id="SignalP"/>
    </source>
</evidence>
<evidence type="ECO:0000256" key="1">
    <source>
        <dbReference type="ARBA" id="ARBA00007734"/>
    </source>
</evidence>
<evidence type="ECO:0000313" key="5">
    <source>
        <dbReference type="Proteomes" id="UP000184532"/>
    </source>
</evidence>
<dbReference type="PANTHER" id="PTHR33734">
    <property type="entry name" value="LYSM DOMAIN-CONTAINING GPI-ANCHORED PROTEIN 2"/>
    <property type="match status" value="1"/>
</dbReference>
<proteinExistence type="inferred from homology"/>
<dbReference type="InterPro" id="IPR008258">
    <property type="entry name" value="Transglycosylase_SLT_dom_1"/>
</dbReference>
<dbReference type="SUPFAM" id="SSF53955">
    <property type="entry name" value="Lysozyme-like"/>
    <property type="match status" value="1"/>
</dbReference>
<organism evidence="4 5">
    <name type="scientific">Flagellimonas flava</name>
    <dbReference type="NCBI Taxonomy" id="570519"/>
    <lineage>
        <taxon>Bacteria</taxon>
        <taxon>Pseudomonadati</taxon>
        <taxon>Bacteroidota</taxon>
        <taxon>Flavobacteriia</taxon>
        <taxon>Flavobacteriales</taxon>
        <taxon>Flavobacteriaceae</taxon>
        <taxon>Flagellimonas</taxon>
    </lineage>
</organism>
<dbReference type="CDD" id="cd00118">
    <property type="entry name" value="LysM"/>
    <property type="match status" value="2"/>
</dbReference>
<dbReference type="Pfam" id="PF01476">
    <property type="entry name" value="LysM"/>
    <property type="match status" value="2"/>
</dbReference>
<dbReference type="PROSITE" id="PS00922">
    <property type="entry name" value="TRANSGLYCOSYLASE"/>
    <property type="match status" value="1"/>
</dbReference>
<dbReference type="InterPro" id="IPR023346">
    <property type="entry name" value="Lysozyme-like_dom_sf"/>
</dbReference>
<dbReference type="PROSITE" id="PS51782">
    <property type="entry name" value="LYSM"/>
    <property type="match status" value="2"/>
</dbReference>
<feature type="chain" id="PRO_5012996965" evidence="2">
    <location>
        <begin position="32"/>
        <end position="554"/>
    </location>
</feature>
<sequence>MPQNQTKPKMNQIIKTAACAALLFSAPLMYGQEQDSVGVNQPKIATKGIEATTQISDSSTSKMVDLKIPKKTIDGNAVSLGSAGDKGFLLKDMEEARNYDSLWLKELHQSAQLFSEMLLEVQNPDAEEITMVDLPTDTLKARLAVLNEKTPFNISYNSSLESVIKSFLTRKKDLMQRMLTASQFYFPLFEQELDNQDIPLEIKYLAIVESALNPRARSRVGAKGLWQFMYGTGKMYGLKVSSYVDERHDPILATKAASKYLSKLHDIFDDWDLALAAYNSGPGNVNKAIRRSGGYKNYWNIRRNLPRETAGYLPAFLATMYIFEYAEEHGLQYKKAERPYFETDTVHVKNLITFDQISKLVDISVEELEMLNPAYKLNIIPKVKGKNYALRLPVTKIGKFVSNEEAIYAFAKKELDSLEKPLPQFVETKNQIRYKVRSGDYLGRIAERYGVGVSQIKRWNGLRSNNLRVGQRLTIFPRKPYAPKKTVAQTKTSKSASGALAAGSKVHTVQEGDSLWTISRKYPGVSIENLREWNGLSGNNLKPGTKLKLCDCSS</sequence>
<dbReference type="Gene3D" id="1.10.530.10">
    <property type="match status" value="1"/>
</dbReference>
<dbReference type="AlphaFoldDB" id="A0A1M5L189"/>
<dbReference type="InterPro" id="IPR036779">
    <property type="entry name" value="LysM_dom_sf"/>
</dbReference>
<keyword evidence="5" id="KW-1185">Reference proteome</keyword>
<keyword evidence="2" id="KW-0732">Signal</keyword>
<dbReference type="InterPro" id="IPR018392">
    <property type="entry name" value="LysM"/>
</dbReference>
<dbReference type="GO" id="GO:0008932">
    <property type="term" value="F:lytic endotransglycosylase activity"/>
    <property type="evidence" value="ECO:0007669"/>
    <property type="project" value="TreeGrafter"/>
</dbReference>
<dbReference type="Pfam" id="PF01464">
    <property type="entry name" value="SLT"/>
    <property type="match status" value="1"/>
</dbReference>
<comment type="similarity">
    <text evidence="1">Belongs to the transglycosylase Slt family.</text>
</comment>
<name>A0A1M5L189_9FLAO</name>
<dbReference type="EMBL" id="FQWL01000002">
    <property type="protein sequence ID" value="SHG58529.1"/>
    <property type="molecule type" value="Genomic_DNA"/>
</dbReference>
<evidence type="ECO:0000313" key="4">
    <source>
        <dbReference type="EMBL" id="SHG58529.1"/>
    </source>
</evidence>
<dbReference type="PANTHER" id="PTHR33734:SF22">
    <property type="entry name" value="MEMBRANE-BOUND LYTIC MUREIN TRANSGLYCOSYLASE D"/>
    <property type="match status" value="1"/>
</dbReference>
<feature type="domain" description="LysM" evidence="3">
    <location>
        <begin position="432"/>
        <end position="475"/>
    </location>
</feature>
<evidence type="ECO:0000259" key="3">
    <source>
        <dbReference type="PROSITE" id="PS51782"/>
    </source>
</evidence>
<dbReference type="Gene3D" id="3.10.350.10">
    <property type="entry name" value="LysM domain"/>
    <property type="match status" value="2"/>
</dbReference>
<protein>
    <submittedName>
        <fullName evidence="4">Membrane-bound lytic murein transglycosylase D</fullName>
    </submittedName>
</protein>
<feature type="domain" description="LysM" evidence="3">
    <location>
        <begin position="505"/>
        <end position="549"/>
    </location>
</feature>
<reference evidence="5" key="1">
    <citation type="submission" date="2016-11" db="EMBL/GenBank/DDBJ databases">
        <authorList>
            <person name="Varghese N."/>
            <person name="Submissions S."/>
        </authorList>
    </citation>
    <scope>NUCLEOTIDE SEQUENCE [LARGE SCALE GENOMIC DNA]</scope>
    <source>
        <strain evidence="5">DSM 22638</strain>
    </source>
</reference>
<dbReference type="GO" id="GO:0016020">
    <property type="term" value="C:membrane"/>
    <property type="evidence" value="ECO:0007669"/>
    <property type="project" value="InterPro"/>
</dbReference>